<dbReference type="PROSITE" id="PS51347">
    <property type="entry name" value="PHOSPHOTRIESTERASE_2"/>
    <property type="match status" value="1"/>
</dbReference>
<gene>
    <name evidence="4" type="ORF">KHM83_13055</name>
</gene>
<keyword evidence="1" id="KW-0479">Metal-binding</keyword>
<evidence type="ECO:0000313" key="5">
    <source>
        <dbReference type="Proteomes" id="UP000746471"/>
    </source>
</evidence>
<evidence type="ECO:0000256" key="1">
    <source>
        <dbReference type="ARBA" id="ARBA00022723"/>
    </source>
</evidence>
<keyword evidence="2" id="KW-0378">Hydrolase</keyword>
<dbReference type="PIRSF" id="PIRSF016839">
    <property type="entry name" value="PhP"/>
    <property type="match status" value="1"/>
</dbReference>
<dbReference type="InterPro" id="IPR001559">
    <property type="entry name" value="Phosphotriesterase"/>
</dbReference>
<accession>A0ABS5PRT7</accession>
<dbReference type="Pfam" id="PF02126">
    <property type="entry name" value="PTE"/>
    <property type="match status" value="1"/>
</dbReference>
<dbReference type="Proteomes" id="UP000746471">
    <property type="component" value="Unassembled WGS sequence"/>
</dbReference>
<dbReference type="PANTHER" id="PTHR10819">
    <property type="entry name" value="PHOSPHOTRIESTERASE-RELATED"/>
    <property type="match status" value="1"/>
</dbReference>
<protein>
    <recommendedName>
        <fullName evidence="6">Phosphotriesterase-related protein</fullName>
    </recommendedName>
</protein>
<comment type="caution">
    <text evidence="4">The sequence shown here is derived from an EMBL/GenBank/DDBJ whole genome shotgun (WGS) entry which is preliminary data.</text>
</comment>
<evidence type="ECO:0000313" key="4">
    <source>
        <dbReference type="EMBL" id="MBS7527607.1"/>
    </source>
</evidence>
<dbReference type="PANTHER" id="PTHR10819:SF3">
    <property type="entry name" value="PHOSPHOTRIESTERASE-RELATED PROTEIN"/>
    <property type="match status" value="1"/>
</dbReference>
<dbReference type="InterPro" id="IPR032466">
    <property type="entry name" value="Metal_Hydrolase"/>
</dbReference>
<feature type="modified residue" description="N6-carboxylysine" evidence="3">
    <location>
        <position position="136"/>
    </location>
</feature>
<dbReference type="Gene3D" id="3.20.20.140">
    <property type="entry name" value="Metal-dependent hydrolases"/>
    <property type="match status" value="1"/>
</dbReference>
<sequence length="305" mass="34241">MKNYPMTVQGTVKPEALGITYAHEHLLVKPQLQDAKYTDYTLDDLEATTAEVQSFKAQGGQTIVEMTPLHYGRNIKGYLAISERTDVHVIACTGYHKKLFMPPWFADESNQTLYEVLLNDVQNGMDDTTVLPGVIKAGTSLNHIEPEEYRAIEAVSRVHLETGIPISTHCDRGTMGIEQVRAFIAHDVDPKHVLLGHIDSSLDIDYACRLCDMGVNILIDHIGRELDNRDAFRVEMIASLFARGYGKQVFLSGDMGKKNYLPAYGGTPGFQYILTDLKKALLERISLTDFEMMTVYNPMRFFSGK</sequence>
<reference evidence="4 5" key="1">
    <citation type="submission" date="2021-05" db="EMBL/GenBank/DDBJ databases">
        <title>Fusibacter ferrireducens sp. nov., an anaerobic, sulfur- and Fe-reducing bacterium isolated from the mangrove sediment.</title>
        <authorList>
            <person name="Qiu D."/>
        </authorList>
    </citation>
    <scope>NUCLEOTIDE SEQUENCE [LARGE SCALE GENOMIC DNA]</scope>
    <source>
        <strain evidence="4 5">DSM 12116</strain>
    </source>
</reference>
<organism evidence="4 5">
    <name type="scientific">Fusibacter paucivorans</name>
    <dbReference type="NCBI Taxonomy" id="76009"/>
    <lineage>
        <taxon>Bacteria</taxon>
        <taxon>Bacillati</taxon>
        <taxon>Bacillota</taxon>
        <taxon>Clostridia</taxon>
        <taxon>Eubacteriales</taxon>
        <taxon>Eubacteriales Family XII. Incertae Sedis</taxon>
        <taxon>Fusibacter</taxon>
    </lineage>
</organism>
<dbReference type="SUPFAM" id="SSF51556">
    <property type="entry name" value="Metallo-dependent hydrolases"/>
    <property type="match status" value="1"/>
</dbReference>
<dbReference type="RefSeq" id="WP_213237469.1">
    <property type="nucleotide sequence ID" value="NZ_JAHBCL010000022.1"/>
</dbReference>
<evidence type="ECO:0008006" key="6">
    <source>
        <dbReference type="Google" id="ProtNLM"/>
    </source>
</evidence>
<comment type="similarity">
    <text evidence="3">Belongs to the metallo-dependent hydrolases superfamily. Phosphotriesterase family.</text>
</comment>
<dbReference type="EMBL" id="JAHBCL010000022">
    <property type="protein sequence ID" value="MBS7527607.1"/>
    <property type="molecule type" value="Genomic_DNA"/>
</dbReference>
<keyword evidence="5" id="KW-1185">Reference proteome</keyword>
<evidence type="ECO:0000256" key="3">
    <source>
        <dbReference type="PROSITE-ProRule" id="PRU00679"/>
    </source>
</evidence>
<evidence type="ECO:0000256" key="2">
    <source>
        <dbReference type="ARBA" id="ARBA00022801"/>
    </source>
</evidence>
<name>A0ABS5PRT7_9FIRM</name>
<proteinExistence type="inferred from homology"/>